<keyword evidence="4 7" id="KW-0812">Transmembrane</keyword>
<dbReference type="RefSeq" id="WP_069671748.1">
    <property type="nucleotide sequence ID" value="NZ_MCBT01000046.1"/>
</dbReference>
<accession>A0A1E5IRE8</accession>
<organism evidence="8 9">
    <name type="scientific">Shewanella colwelliana</name>
    <name type="common">Alteromonas colwelliana</name>
    <dbReference type="NCBI Taxonomy" id="23"/>
    <lineage>
        <taxon>Bacteria</taxon>
        <taxon>Pseudomonadati</taxon>
        <taxon>Pseudomonadota</taxon>
        <taxon>Gammaproteobacteria</taxon>
        <taxon>Alteromonadales</taxon>
        <taxon>Shewanellaceae</taxon>
        <taxon>Shewanella</taxon>
    </lineage>
</organism>
<evidence type="ECO:0000256" key="7">
    <source>
        <dbReference type="SAM" id="Phobius"/>
    </source>
</evidence>
<dbReference type="PANTHER" id="PTHR33567">
    <property type="entry name" value="CHROMATE ION TRANSPORTER (EUROFUNG)"/>
    <property type="match status" value="1"/>
</dbReference>
<evidence type="ECO:0000256" key="2">
    <source>
        <dbReference type="ARBA" id="ARBA00005262"/>
    </source>
</evidence>
<feature type="transmembrane region" description="Helical" evidence="7">
    <location>
        <begin position="347"/>
        <end position="364"/>
    </location>
</feature>
<name>A0A1E5IRE8_SHECO</name>
<evidence type="ECO:0000313" key="9">
    <source>
        <dbReference type="Proteomes" id="UP000095230"/>
    </source>
</evidence>
<evidence type="ECO:0000256" key="5">
    <source>
        <dbReference type="ARBA" id="ARBA00022989"/>
    </source>
</evidence>
<feature type="transmembrane region" description="Helical" evidence="7">
    <location>
        <begin position="69"/>
        <end position="95"/>
    </location>
</feature>
<dbReference type="PIRSF" id="PIRSF004810">
    <property type="entry name" value="ChrA"/>
    <property type="match status" value="1"/>
</dbReference>
<feature type="transmembrane region" description="Helical" evidence="7">
    <location>
        <begin position="107"/>
        <end position="128"/>
    </location>
</feature>
<dbReference type="OrthoDB" id="8969999at2"/>
<feature type="transmembrane region" description="Helical" evidence="7">
    <location>
        <begin position="323"/>
        <end position="341"/>
    </location>
</feature>
<proteinExistence type="inferred from homology"/>
<dbReference type="PANTHER" id="PTHR33567:SF3">
    <property type="entry name" value="CHROMATE ION TRANSPORTER (EUROFUNG)"/>
    <property type="match status" value="1"/>
</dbReference>
<feature type="transmembrane region" description="Helical" evidence="7">
    <location>
        <begin position="135"/>
        <end position="152"/>
    </location>
</feature>
<keyword evidence="3" id="KW-1003">Cell membrane</keyword>
<feature type="transmembrane region" description="Helical" evidence="7">
    <location>
        <begin position="371"/>
        <end position="388"/>
    </location>
</feature>
<keyword evidence="6 7" id="KW-0472">Membrane</keyword>
<comment type="caution">
    <text evidence="8">The sequence shown here is derived from an EMBL/GenBank/DDBJ whole genome shotgun (WGS) entry which is preliminary data.</text>
</comment>
<dbReference type="NCBIfam" id="TIGR00937">
    <property type="entry name" value="2A51"/>
    <property type="match status" value="1"/>
</dbReference>
<dbReference type="EMBL" id="MCBT01000046">
    <property type="protein sequence ID" value="OEG72568.1"/>
    <property type="molecule type" value="Genomic_DNA"/>
</dbReference>
<feature type="transmembrane region" description="Helical" evidence="7">
    <location>
        <begin position="223"/>
        <end position="242"/>
    </location>
</feature>
<evidence type="ECO:0000256" key="1">
    <source>
        <dbReference type="ARBA" id="ARBA00004651"/>
    </source>
</evidence>
<evidence type="ECO:0000256" key="6">
    <source>
        <dbReference type="ARBA" id="ARBA00023136"/>
    </source>
</evidence>
<feature type="transmembrane region" description="Helical" evidence="7">
    <location>
        <begin position="189"/>
        <end position="211"/>
    </location>
</feature>
<evidence type="ECO:0000313" key="8">
    <source>
        <dbReference type="EMBL" id="OEG72568.1"/>
    </source>
</evidence>
<feature type="transmembrane region" description="Helical" evidence="7">
    <location>
        <begin position="158"/>
        <end position="177"/>
    </location>
</feature>
<dbReference type="Proteomes" id="UP000095230">
    <property type="component" value="Unassembled WGS sequence"/>
</dbReference>
<feature type="transmembrane region" description="Helical" evidence="7">
    <location>
        <begin position="254"/>
        <end position="275"/>
    </location>
</feature>
<dbReference type="GO" id="GO:0015109">
    <property type="term" value="F:chromate transmembrane transporter activity"/>
    <property type="evidence" value="ECO:0007669"/>
    <property type="project" value="InterPro"/>
</dbReference>
<feature type="transmembrane region" description="Helical" evidence="7">
    <location>
        <begin position="287"/>
        <end position="311"/>
    </location>
</feature>
<protein>
    <submittedName>
        <fullName evidence="8">Chorismate-binding protein</fullName>
    </submittedName>
</protein>
<sequence>MSDVFIKFFLLGLVSFGGPAAHIGYFKRRFVNELNWLDMTAFGGLVALSQVIPGPGSSQIGFAIGYHRAGLLGGLAAFIGFTLPSFTLLLLLALGSANWLGESWFNGLIHGLKLMAVVVVFDAVLSMYNQFCTKSIAKILMLTSAVVTLLVGNIWGQLLILVVAAGIGIFCLAPKSLNGGSDGRRNLSFTLVNVKWLALFGTLFITALVLLNSQHPLGQIFAQFYQAGALVFGGGHVVLPLLEMSVGQHIGSERFLTGYALAQAVPGPMFTLAAFLGAEVFSAKPVIGALVATLAIFLPGFLLLLSALTVWQGLMHRSQFRGAIAGINAAVVGLLLAALVSPVIASAIYSLVDLILVLLGFWLFKRFRLNILWLVLGYSLVGVMFGLFG</sequence>
<dbReference type="AlphaFoldDB" id="A0A1E5IRE8"/>
<evidence type="ECO:0000256" key="3">
    <source>
        <dbReference type="ARBA" id="ARBA00022475"/>
    </source>
</evidence>
<dbReference type="Pfam" id="PF02417">
    <property type="entry name" value="Chromate_transp"/>
    <property type="match status" value="2"/>
</dbReference>
<comment type="subcellular location">
    <subcellularLocation>
        <location evidence="1">Cell membrane</location>
        <topology evidence="1">Multi-pass membrane protein</topology>
    </subcellularLocation>
</comment>
<dbReference type="GO" id="GO:0005886">
    <property type="term" value="C:plasma membrane"/>
    <property type="evidence" value="ECO:0007669"/>
    <property type="project" value="UniProtKB-SubCell"/>
</dbReference>
<comment type="similarity">
    <text evidence="2">Belongs to the chromate ion transporter (CHR) (TC 2.A.51) family.</text>
</comment>
<reference evidence="8 9" key="1">
    <citation type="submission" date="2016-07" db="EMBL/GenBank/DDBJ databases">
        <title>Whole-genome of two Shewanella species isolated from a digestive organ of sea cucumber Apostichopus japonicus Selenka 1867.</title>
        <authorList>
            <person name="Hong H.-H."/>
            <person name="Choi H."/>
            <person name="Cheon S."/>
            <person name="Oh J.-S."/>
            <person name="Lee H.-G."/>
            <person name="Park C."/>
        </authorList>
    </citation>
    <scope>NUCLEOTIDE SEQUENCE [LARGE SCALE GENOMIC DNA]</scope>
    <source>
        <strain evidence="8 9">CSB03KR</strain>
    </source>
</reference>
<gene>
    <name evidence="8" type="ORF">BEL05_09785</name>
</gene>
<evidence type="ECO:0000256" key="4">
    <source>
        <dbReference type="ARBA" id="ARBA00022692"/>
    </source>
</evidence>
<dbReference type="InterPro" id="IPR014047">
    <property type="entry name" value="Chr_Tranpt_l_chain"/>
</dbReference>
<dbReference type="InterPro" id="IPR003370">
    <property type="entry name" value="Chromate_transpt"/>
</dbReference>
<keyword evidence="5 7" id="KW-1133">Transmembrane helix</keyword>
<dbReference type="STRING" id="23.BEL05_09785"/>